<protein>
    <submittedName>
        <fullName evidence="2">Uncharacterized protein</fullName>
    </submittedName>
</protein>
<comment type="caution">
    <text evidence="2">The sequence shown here is derived from an EMBL/GenBank/DDBJ whole genome shotgun (WGS) entry which is preliminary data.</text>
</comment>
<gene>
    <name evidence="2" type="ORF">AMELA_G00163430</name>
</gene>
<evidence type="ECO:0000313" key="3">
    <source>
        <dbReference type="Proteomes" id="UP000593565"/>
    </source>
</evidence>
<sequence>MDRTCSYEVVVKNSAKAVIKPLNDCICSINWVSEALINADVDPVTGQCSNYDYIRQQIVQAWRSLQHSDEAATTCLRCLDESLETLTQDEGTLGRQKNSAEHSLGNLRTKQASNEKLLGESLVALEQARTNLRSTRDTLESQERRVQTAKTVGLVGLGLSVIPIVGWVAGPMMVIGGAIEMAEASHAIEIAEEELEKYKNRAEKYAHKVRGHVFTISQTRSRIGEIDRKLTHIREDIHVVKKQRWVVAELQRKVRTAVHLLSVLIGKVSVFERQTRRFILHGSMIKVMEEVMGSTEEIAGNELLCNRGMVRLLHKMKENKRRLRSVCALRNNDEDDCLLLKYI</sequence>
<name>A0A7J6AHT4_AMEME</name>
<dbReference type="AlphaFoldDB" id="A0A7J6AHT4"/>
<proteinExistence type="predicted"/>
<keyword evidence="3" id="KW-1185">Reference proteome</keyword>
<reference evidence="2 3" key="1">
    <citation type="submission" date="2020-02" db="EMBL/GenBank/DDBJ databases">
        <title>A chromosome-scale genome assembly of the black bullhead catfish (Ameiurus melas).</title>
        <authorList>
            <person name="Wen M."/>
            <person name="Zham M."/>
            <person name="Cabau C."/>
            <person name="Klopp C."/>
            <person name="Donnadieu C."/>
            <person name="Roques C."/>
            <person name="Bouchez O."/>
            <person name="Lampietro C."/>
            <person name="Jouanno E."/>
            <person name="Herpin A."/>
            <person name="Louis A."/>
            <person name="Berthelot C."/>
            <person name="Parey E."/>
            <person name="Roest-Crollius H."/>
            <person name="Braasch I."/>
            <person name="Postlethwait J."/>
            <person name="Robinson-Rechavi M."/>
            <person name="Echchiki A."/>
            <person name="Begum T."/>
            <person name="Montfort J."/>
            <person name="Schartl M."/>
            <person name="Bobe J."/>
            <person name="Guiguen Y."/>
        </authorList>
    </citation>
    <scope>NUCLEOTIDE SEQUENCE [LARGE SCALE GENOMIC DNA]</scope>
    <source>
        <strain evidence="2">M_S1</strain>
        <tissue evidence="2">Blood</tissue>
    </source>
</reference>
<feature type="coiled-coil region" evidence="1">
    <location>
        <begin position="181"/>
        <end position="208"/>
    </location>
</feature>
<keyword evidence="1" id="KW-0175">Coiled coil</keyword>
<evidence type="ECO:0000256" key="1">
    <source>
        <dbReference type="SAM" id="Coils"/>
    </source>
</evidence>
<dbReference type="Proteomes" id="UP000593565">
    <property type="component" value="Unassembled WGS sequence"/>
</dbReference>
<organism evidence="2 3">
    <name type="scientific">Ameiurus melas</name>
    <name type="common">Black bullhead</name>
    <name type="synonym">Silurus melas</name>
    <dbReference type="NCBI Taxonomy" id="219545"/>
    <lineage>
        <taxon>Eukaryota</taxon>
        <taxon>Metazoa</taxon>
        <taxon>Chordata</taxon>
        <taxon>Craniata</taxon>
        <taxon>Vertebrata</taxon>
        <taxon>Euteleostomi</taxon>
        <taxon>Actinopterygii</taxon>
        <taxon>Neopterygii</taxon>
        <taxon>Teleostei</taxon>
        <taxon>Ostariophysi</taxon>
        <taxon>Siluriformes</taxon>
        <taxon>Ictaluridae</taxon>
        <taxon>Ameiurus</taxon>
    </lineage>
</organism>
<dbReference type="EMBL" id="JAAGNN010000013">
    <property type="protein sequence ID" value="KAF4081607.1"/>
    <property type="molecule type" value="Genomic_DNA"/>
</dbReference>
<evidence type="ECO:0000313" key="2">
    <source>
        <dbReference type="EMBL" id="KAF4081607.1"/>
    </source>
</evidence>
<accession>A0A7J6AHT4</accession>